<dbReference type="Proteomes" id="UP000799766">
    <property type="component" value="Unassembled WGS sequence"/>
</dbReference>
<dbReference type="AlphaFoldDB" id="A0A6A6NTK2"/>
<feature type="region of interest" description="Disordered" evidence="1">
    <location>
        <begin position="1"/>
        <end position="55"/>
    </location>
</feature>
<reference evidence="2" key="1">
    <citation type="journal article" date="2020" name="Stud. Mycol.">
        <title>101 Dothideomycetes genomes: a test case for predicting lifestyles and emergence of pathogens.</title>
        <authorList>
            <person name="Haridas S."/>
            <person name="Albert R."/>
            <person name="Binder M."/>
            <person name="Bloem J."/>
            <person name="Labutti K."/>
            <person name="Salamov A."/>
            <person name="Andreopoulos B."/>
            <person name="Baker S."/>
            <person name="Barry K."/>
            <person name="Bills G."/>
            <person name="Bluhm B."/>
            <person name="Cannon C."/>
            <person name="Castanera R."/>
            <person name="Culley D."/>
            <person name="Daum C."/>
            <person name="Ezra D."/>
            <person name="Gonzalez J."/>
            <person name="Henrissat B."/>
            <person name="Kuo A."/>
            <person name="Liang C."/>
            <person name="Lipzen A."/>
            <person name="Lutzoni F."/>
            <person name="Magnuson J."/>
            <person name="Mondo S."/>
            <person name="Nolan M."/>
            <person name="Ohm R."/>
            <person name="Pangilinan J."/>
            <person name="Park H.-J."/>
            <person name="Ramirez L."/>
            <person name="Alfaro M."/>
            <person name="Sun H."/>
            <person name="Tritt A."/>
            <person name="Yoshinaga Y."/>
            <person name="Zwiers L.-H."/>
            <person name="Turgeon B."/>
            <person name="Goodwin S."/>
            <person name="Spatafora J."/>
            <person name="Crous P."/>
            <person name="Grigoriev I."/>
        </authorList>
    </citation>
    <scope>NUCLEOTIDE SEQUENCE</scope>
    <source>
        <strain evidence="2">ATCC 16933</strain>
    </source>
</reference>
<gene>
    <name evidence="2" type="ORF">BDY21DRAFT_102401</name>
</gene>
<evidence type="ECO:0000256" key="1">
    <source>
        <dbReference type="SAM" id="MobiDB-lite"/>
    </source>
</evidence>
<protein>
    <submittedName>
        <fullName evidence="2">Uncharacterized protein</fullName>
    </submittedName>
</protein>
<feature type="compositionally biased region" description="Polar residues" evidence="1">
    <location>
        <begin position="8"/>
        <end position="24"/>
    </location>
</feature>
<dbReference type="EMBL" id="MU001690">
    <property type="protein sequence ID" value="KAF2454762.1"/>
    <property type="molecule type" value="Genomic_DNA"/>
</dbReference>
<organism evidence="2 3">
    <name type="scientific">Lineolata rhizophorae</name>
    <dbReference type="NCBI Taxonomy" id="578093"/>
    <lineage>
        <taxon>Eukaryota</taxon>
        <taxon>Fungi</taxon>
        <taxon>Dikarya</taxon>
        <taxon>Ascomycota</taxon>
        <taxon>Pezizomycotina</taxon>
        <taxon>Dothideomycetes</taxon>
        <taxon>Dothideomycetes incertae sedis</taxon>
        <taxon>Lineolatales</taxon>
        <taxon>Lineolataceae</taxon>
        <taxon>Lineolata</taxon>
    </lineage>
</organism>
<feature type="compositionally biased region" description="Pro residues" evidence="1">
    <location>
        <begin position="34"/>
        <end position="51"/>
    </location>
</feature>
<feature type="compositionally biased region" description="Basic and acidic residues" evidence="1">
    <location>
        <begin position="98"/>
        <end position="107"/>
    </location>
</feature>
<evidence type="ECO:0000313" key="3">
    <source>
        <dbReference type="Proteomes" id="UP000799766"/>
    </source>
</evidence>
<name>A0A6A6NTK2_9PEZI</name>
<proteinExistence type="predicted"/>
<feature type="region of interest" description="Disordered" evidence="1">
    <location>
        <begin position="89"/>
        <end position="113"/>
    </location>
</feature>
<sequence length="149" mass="16257">MNVKSFGIPTSDTGRVWTIRSSPDTDLPHTTAAPNPPPQLPNQTRTPPPDQLPYHANVPKRLVTVAAARRCRNQRQTQKACLICAREPCPPSSVSVSRVERAGEPKSRPGRIKTAAVPIRHPSGEELLPRVMQVSAVISRVDNCASLDE</sequence>
<accession>A0A6A6NTK2</accession>
<keyword evidence="3" id="KW-1185">Reference proteome</keyword>
<evidence type="ECO:0000313" key="2">
    <source>
        <dbReference type="EMBL" id="KAF2454762.1"/>
    </source>
</evidence>